<reference evidence="10 11" key="1">
    <citation type="submission" date="2020-07" db="EMBL/GenBank/DDBJ databases">
        <title>The yeast mating-type switching endonuclease HO is a domesticated member of an unorthodox homing genetic element family.</title>
        <authorList>
            <person name="Coughlan A.Y."/>
            <person name="Lombardi L."/>
            <person name="Braun-Galleani S."/>
            <person name="Martos A.R."/>
            <person name="Galeote V."/>
            <person name="Bigey F."/>
            <person name="Dequin S."/>
            <person name="Byrne K.P."/>
            <person name="Wolfe K.H."/>
        </authorList>
    </citation>
    <scope>NUCLEOTIDE SEQUENCE [LARGE SCALE GENOMIC DNA]</scope>
    <source>
        <strain evidence="10 11">NRRL Y-6702</strain>
    </source>
</reference>
<dbReference type="Pfam" id="PF04182">
    <property type="entry name" value="B-block_TFIIIC"/>
    <property type="match status" value="1"/>
</dbReference>
<dbReference type="OrthoDB" id="68020at2759"/>
<feature type="compositionally biased region" description="Basic residues" evidence="6">
    <location>
        <begin position="702"/>
        <end position="711"/>
    </location>
</feature>
<feature type="region of interest" description="Disordered" evidence="6">
    <location>
        <begin position="667"/>
        <end position="736"/>
    </location>
</feature>
<keyword evidence="2" id="KW-0597">Phosphoprotein</keyword>
<evidence type="ECO:0000256" key="6">
    <source>
        <dbReference type="SAM" id="MobiDB-lite"/>
    </source>
</evidence>
<proteinExistence type="predicted"/>
<dbReference type="GO" id="GO:0000127">
    <property type="term" value="C:transcription factor TFIIIC complex"/>
    <property type="evidence" value="ECO:0007669"/>
    <property type="project" value="InterPro"/>
</dbReference>
<dbReference type="EMBL" id="CP058608">
    <property type="protein sequence ID" value="QLG73293.1"/>
    <property type="molecule type" value="Genomic_DNA"/>
</dbReference>
<dbReference type="AlphaFoldDB" id="A0A7H9B4C2"/>
<evidence type="ECO:0000259" key="8">
    <source>
        <dbReference type="Pfam" id="PF20222"/>
    </source>
</evidence>
<dbReference type="KEGG" id="zmk:HG535_0E03770"/>
<dbReference type="InterPro" id="IPR035625">
    <property type="entry name" value="Tfc3-like_eWH"/>
</dbReference>
<evidence type="ECO:0000259" key="7">
    <source>
        <dbReference type="Pfam" id="PF04182"/>
    </source>
</evidence>
<dbReference type="GO" id="GO:0003677">
    <property type="term" value="F:DNA binding"/>
    <property type="evidence" value="ECO:0007669"/>
    <property type="project" value="UniProtKB-KW"/>
</dbReference>
<feature type="compositionally biased region" description="Polar residues" evidence="6">
    <location>
        <begin position="676"/>
        <end position="697"/>
    </location>
</feature>
<dbReference type="Proteomes" id="UP000509704">
    <property type="component" value="Chromosome 5"/>
</dbReference>
<dbReference type="InterPro" id="IPR007309">
    <property type="entry name" value="TFIIIC_Bblock-bd"/>
</dbReference>
<protein>
    <submittedName>
        <fullName evidence="10">Uncharacterized protein</fullName>
    </submittedName>
</protein>
<evidence type="ECO:0000259" key="9">
    <source>
        <dbReference type="Pfam" id="PF21552"/>
    </source>
</evidence>
<evidence type="ECO:0000256" key="4">
    <source>
        <dbReference type="ARBA" id="ARBA00023163"/>
    </source>
</evidence>
<dbReference type="PANTHER" id="PTHR15180">
    <property type="entry name" value="GENERAL TRANSCRIPTION FACTOR 3C POLYPEPTIDE 1"/>
    <property type="match status" value="1"/>
</dbReference>
<organism evidence="10 11">
    <name type="scientific">Zygotorulaspora mrakii</name>
    <name type="common">Zygosaccharomyces mrakii</name>
    <dbReference type="NCBI Taxonomy" id="42260"/>
    <lineage>
        <taxon>Eukaryota</taxon>
        <taxon>Fungi</taxon>
        <taxon>Dikarya</taxon>
        <taxon>Ascomycota</taxon>
        <taxon>Saccharomycotina</taxon>
        <taxon>Saccharomycetes</taxon>
        <taxon>Saccharomycetales</taxon>
        <taxon>Saccharomycetaceae</taxon>
        <taxon>Zygotorulaspora</taxon>
    </lineage>
</organism>
<evidence type="ECO:0000256" key="1">
    <source>
        <dbReference type="ARBA" id="ARBA00004123"/>
    </source>
</evidence>
<evidence type="ECO:0000256" key="2">
    <source>
        <dbReference type="ARBA" id="ARBA00022553"/>
    </source>
</evidence>
<dbReference type="PANTHER" id="PTHR15180:SF1">
    <property type="entry name" value="GENERAL TRANSCRIPTION FACTOR 3C POLYPEPTIDE 1"/>
    <property type="match status" value="1"/>
</dbReference>
<dbReference type="GO" id="GO:0042791">
    <property type="term" value="P:5S class rRNA transcription by RNA polymerase III"/>
    <property type="evidence" value="ECO:0007669"/>
    <property type="project" value="TreeGrafter"/>
</dbReference>
<dbReference type="InterPro" id="IPR046488">
    <property type="entry name" value="Sfc3/Tfc3_C"/>
</dbReference>
<dbReference type="GO" id="GO:0005634">
    <property type="term" value="C:nucleus"/>
    <property type="evidence" value="ECO:0007669"/>
    <property type="project" value="UniProtKB-SubCell"/>
</dbReference>
<keyword evidence="4" id="KW-0804">Transcription</keyword>
<dbReference type="RefSeq" id="XP_037145020.1">
    <property type="nucleotide sequence ID" value="XM_037289125.1"/>
</dbReference>
<name>A0A7H9B4C2_ZYGMR</name>
<feature type="domain" description="Transcription factor tau subunit sfc3/Tfc3 C-terminal" evidence="8">
    <location>
        <begin position="738"/>
        <end position="1109"/>
    </location>
</feature>
<keyword evidence="11" id="KW-1185">Reference proteome</keyword>
<dbReference type="Pfam" id="PF21552">
    <property type="entry name" value="WHD_TFC3"/>
    <property type="match status" value="1"/>
</dbReference>
<feature type="domain" description="Transcription factor tau 138 kDa subunit extended winged helix" evidence="9">
    <location>
        <begin position="547"/>
        <end position="637"/>
    </location>
</feature>
<evidence type="ECO:0000313" key="10">
    <source>
        <dbReference type="EMBL" id="QLG73293.1"/>
    </source>
</evidence>
<evidence type="ECO:0000256" key="3">
    <source>
        <dbReference type="ARBA" id="ARBA00023125"/>
    </source>
</evidence>
<dbReference type="GeneID" id="59237035"/>
<feature type="domain" description="B-block binding subunit of TFIIIC" evidence="7">
    <location>
        <begin position="106"/>
        <end position="171"/>
    </location>
</feature>
<dbReference type="InterPro" id="IPR049543">
    <property type="entry name" value="WHD_TFC3"/>
</dbReference>
<dbReference type="Pfam" id="PF20222">
    <property type="entry name" value="DUF6581"/>
    <property type="match status" value="1"/>
</dbReference>
<keyword evidence="5" id="KW-0539">Nucleus</keyword>
<dbReference type="InterPro" id="IPR044210">
    <property type="entry name" value="Tfc3-like"/>
</dbReference>
<comment type="subcellular location">
    <subcellularLocation>
        <location evidence="1">Nucleus</location>
    </subcellularLocation>
</comment>
<evidence type="ECO:0000313" key="11">
    <source>
        <dbReference type="Proteomes" id="UP000509704"/>
    </source>
</evidence>
<sequence length="1154" mass="132180">MIPVYPDELVDLLCEDIAYNKGEVKLSYIWEIAAKYVEITDEKMKEYIFSCMTANVDIVLYEKGKATHESFTDVIGKDNISVGITEEKLWIILTGYTKKESNLGGAAFELLLEIAKSKDLGINTKDLATATKQDPRSITGRVKKLEGLICSVQMIYKGHVVKLLKLRKYAKLENNMKPYVNIREYLPKIVEIVKHSKNGVRQIIDLKRELKLDVDKRLSKSFIAAINWLTEKGHIKKVLVVSPTNTAVKIRCVKYLKDYIPEDRSTNDFDYETDFDDEASVDFDKTANADTDAYEGLDNFNATNLLQDDNLIVDEKNDTERNKFLLNRFFPVQNQTYDFADSSGLQGVSTMQLINKLTGPDYRRSFTKLTELYVKNVGKQSSTIRRYEIIRVYDFEGKKKFYRFFSGENFGNLTGSVQPWRDVFEPIAAENVTLSSLNKASFVPLSSTVRFIRREDQDIFFWNGELKVPPSVNAPALGRKRKHEEDSTNSLENNKENLLERKVPKVVSIEPSSDFQSREVSSDSLAPKNNSMTKSEVIKVGGFSANSLRSLYRQRAILEVVRQSGGVTYLREQFFEDVSRYMGSPTMLDKKTVRGDVALMVKSHKLHDSLEPKTQRRIIHLPDIDNDAVESYVVKEKDNKRAHFNDIIHNTDIYFFDQTEKDKFHRGKKSVERVRQFQSRSRAHTETGTSSSKSPLSDGNKVKNKTQRRPKKTEMKEGTDALSKESAEPRSRSTFHLGSKDGVEALVMTVVISKSIKNEVAWDQITRLFPNNSLESLKKQWTIRRVKMGHSGWRARVDKWRKILVSAIKDERTTLEEAERLNLPKLIRLWTASELDPSGKPVSLYRNYSENRKLYTFVKESDYSSARIGLAMSSMVQRETSLLKKSYMLDYTDDTLDVFDTDGNTRMLIRSLLFNQSSASRDEILALKKVPKETLDKVVMDMAKDKQIRFSGARLEETGVIQEILESRGARMAFEESKNYREKLEEMLSAKNGIVVSEETSDVASWTLIDLISRCKILLSPVKSPENGRPLSYTTRRFGVAALTPPFIITPRDNNLFQKLAEVPVPVHGSNSRLWIDSKGSIRESVWKNLVSMIIKEVLFNPGIGEKRLLQYCGNIICRQEVREICDWLIAKQLLSHTPFKGYCATSCWYRLME</sequence>
<keyword evidence="3" id="KW-0238">DNA-binding</keyword>
<gene>
    <name evidence="10" type="ORF">HG535_0E03770</name>
</gene>
<accession>A0A7H9B4C2</accession>
<dbReference type="GO" id="GO:0006384">
    <property type="term" value="P:transcription initiation at RNA polymerase III promoter"/>
    <property type="evidence" value="ECO:0007669"/>
    <property type="project" value="InterPro"/>
</dbReference>
<evidence type="ECO:0000256" key="5">
    <source>
        <dbReference type="ARBA" id="ARBA00023242"/>
    </source>
</evidence>
<feature type="compositionally biased region" description="Basic and acidic residues" evidence="6">
    <location>
        <begin position="712"/>
        <end position="731"/>
    </location>
</feature>
<dbReference type="CDD" id="cd16169">
    <property type="entry name" value="Tau138_eWH"/>
    <property type="match status" value="1"/>
</dbReference>
<feature type="region of interest" description="Disordered" evidence="6">
    <location>
        <begin position="473"/>
        <end position="496"/>
    </location>
</feature>